<evidence type="ECO:0000256" key="2">
    <source>
        <dbReference type="ARBA" id="ARBA00022692"/>
    </source>
</evidence>
<dbReference type="GO" id="GO:0016020">
    <property type="term" value="C:membrane"/>
    <property type="evidence" value="ECO:0007669"/>
    <property type="project" value="UniProtKB-SubCell"/>
</dbReference>
<keyword evidence="3 6" id="KW-1133">Transmembrane helix</keyword>
<dbReference type="AlphaFoldDB" id="A0A1H2T691"/>
<proteinExistence type="predicted"/>
<dbReference type="PIRSF" id="PIRSF031802">
    <property type="entry name" value="UCP031802"/>
    <property type="match status" value="1"/>
</dbReference>
<dbReference type="InterPro" id="IPR010817">
    <property type="entry name" value="HemY_N"/>
</dbReference>
<evidence type="ECO:0000313" key="9">
    <source>
        <dbReference type="Proteomes" id="UP000182944"/>
    </source>
</evidence>
<evidence type="ECO:0000256" key="5">
    <source>
        <dbReference type="SAM" id="MobiDB-lite"/>
    </source>
</evidence>
<keyword evidence="4 6" id="KW-0472">Membrane</keyword>
<evidence type="ECO:0000256" key="1">
    <source>
        <dbReference type="ARBA" id="ARBA00004370"/>
    </source>
</evidence>
<dbReference type="STRING" id="1545044.SAMN05444276_101840"/>
<accession>A0A1H2T691</accession>
<dbReference type="InterPro" id="IPR011990">
    <property type="entry name" value="TPR-like_helical_dom_sf"/>
</dbReference>
<evidence type="ECO:0000256" key="3">
    <source>
        <dbReference type="ARBA" id="ARBA00022989"/>
    </source>
</evidence>
<feature type="transmembrane region" description="Helical" evidence="6">
    <location>
        <begin position="41"/>
        <end position="66"/>
    </location>
</feature>
<feature type="domain" description="HemY N-terminal" evidence="7">
    <location>
        <begin position="32"/>
        <end position="143"/>
    </location>
</feature>
<feature type="compositionally biased region" description="Pro residues" evidence="5">
    <location>
        <begin position="564"/>
        <end position="576"/>
    </location>
</feature>
<feature type="compositionally biased region" description="Low complexity" evidence="5">
    <location>
        <begin position="553"/>
        <end position="563"/>
    </location>
</feature>
<keyword evidence="9" id="KW-1185">Reference proteome</keyword>
<sequence>MLLTLLKVTFFFGVVLAAALGAMHLAQTGHPLVLQFNGVEYTFGPVQAAVAAILFILASWVIVQLLRLALAFIRFLAGDRTAIDRYFDRSRERKGYQALAEGMLAVASGEGRLAQDQASKAAKYLDQPHLTNLLAAQAAETAGDARRAEEVYREMLADARTRFVGIRGLMQQKLAMGETDTALRLAEKAYALKPAHTDLQNTLLTLQTREHDWKGARQTLRDKRKQGTLPQDVHLRRDAVLALQEASEVLAHGNSISAREAAISANRASPDLVPAAVLAARSYLAQKDTRNASRLLQKAWEAQPHPALAAVYAEIVPDETPAQRLRRFDDLLRHKPDHPETRMLRAELALAAEDFPAARRALGDLAETQPTTRSLAIRAAVERGEGSDDSVVRGWLARAMNASRGPQWVCDNCHNVMADWAPVCDSCHGFDTLSWREPPVAARMAGASNGVEMLPLIVGRPAGSEAHVDQSFTEADAYAEGTDAPRHLPGPRPAASAAQPVSNPAPAKRRTTRTEVPSVAPGIVPRESDYAPSSTVTDPEPLRLDPAARRGGETATVVTVTEVSPPPAVEITPPPASGGDRLMATDAGKTPVAPRAAAPAPVADDSGNPPVRPDVEPPLAEATDSR</sequence>
<dbReference type="OrthoDB" id="9798343at2"/>
<feature type="compositionally biased region" description="Low complexity" evidence="5">
    <location>
        <begin position="591"/>
        <end position="603"/>
    </location>
</feature>
<dbReference type="SUPFAM" id="SSF48452">
    <property type="entry name" value="TPR-like"/>
    <property type="match status" value="1"/>
</dbReference>
<feature type="compositionally biased region" description="Basic and acidic residues" evidence="5">
    <location>
        <begin position="540"/>
        <end position="552"/>
    </location>
</feature>
<dbReference type="Proteomes" id="UP000182944">
    <property type="component" value="Unassembled WGS sequence"/>
</dbReference>
<reference evidence="9" key="1">
    <citation type="submission" date="2016-10" db="EMBL/GenBank/DDBJ databases">
        <authorList>
            <person name="Varghese N."/>
            <person name="Submissions S."/>
        </authorList>
    </citation>
    <scope>NUCLEOTIDE SEQUENCE [LARGE SCALE GENOMIC DNA]</scope>
    <source>
        <strain evidence="9">DSM 29303</strain>
    </source>
</reference>
<dbReference type="EMBL" id="FNNA01000001">
    <property type="protein sequence ID" value="SDW38764.1"/>
    <property type="molecule type" value="Genomic_DNA"/>
</dbReference>
<evidence type="ECO:0000259" key="7">
    <source>
        <dbReference type="Pfam" id="PF07219"/>
    </source>
</evidence>
<evidence type="ECO:0000256" key="6">
    <source>
        <dbReference type="SAM" id="Phobius"/>
    </source>
</evidence>
<dbReference type="Pfam" id="PF07219">
    <property type="entry name" value="HemY_N"/>
    <property type="match status" value="1"/>
</dbReference>
<dbReference type="SUPFAM" id="SSF48695">
    <property type="entry name" value="Multiheme cytochromes"/>
    <property type="match status" value="1"/>
</dbReference>
<dbReference type="RefSeq" id="WP_074826099.1">
    <property type="nucleotide sequence ID" value="NZ_FNNA01000001.1"/>
</dbReference>
<comment type="subcellular location">
    <subcellularLocation>
        <location evidence="1">Membrane</location>
    </subcellularLocation>
</comment>
<dbReference type="InterPro" id="IPR036280">
    <property type="entry name" value="Multihaem_cyt_sf"/>
</dbReference>
<evidence type="ECO:0000256" key="4">
    <source>
        <dbReference type="ARBA" id="ARBA00023136"/>
    </source>
</evidence>
<protein>
    <submittedName>
        <fullName evidence="8">HemY protein</fullName>
    </submittedName>
</protein>
<organism evidence="8 9">
    <name type="scientific">Paracoccus sanguinis</name>
    <dbReference type="NCBI Taxonomy" id="1545044"/>
    <lineage>
        <taxon>Bacteria</taxon>
        <taxon>Pseudomonadati</taxon>
        <taxon>Pseudomonadota</taxon>
        <taxon>Alphaproteobacteria</taxon>
        <taxon>Rhodobacterales</taxon>
        <taxon>Paracoccaceae</taxon>
        <taxon>Paracoccus</taxon>
    </lineage>
</organism>
<feature type="region of interest" description="Disordered" evidence="5">
    <location>
        <begin position="481"/>
        <end position="626"/>
    </location>
</feature>
<gene>
    <name evidence="8" type="ORF">SAMN05444276_101840</name>
</gene>
<dbReference type="InterPro" id="IPR016982">
    <property type="entry name" value="Mms48"/>
</dbReference>
<dbReference type="Gene3D" id="1.25.40.10">
    <property type="entry name" value="Tetratricopeptide repeat domain"/>
    <property type="match status" value="1"/>
</dbReference>
<name>A0A1H2T691_9RHOB</name>
<keyword evidence="2 6" id="KW-0812">Transmembrane</keyword>
<evidence type="ECO:0000313" key="8">
    <source>
        <dbReference type="EMBL" id="SDW38764.1"/>
    </source>
</evidence>